<keyword evidence="2" id="KW-1185">Reference proteome</keyword>
<evidence type="ECO:0000313" key="2">
    <source>
        <dbReference type="Proteomes" id="UP001232493"/>
    </source>
</evidence>
<protein>
    <recommendedName>
        <fullName evidence="3">Dockerin domain-containing protein</fullName>
    </recommendedName>
</protein>
<proteinExistence type="predicted"/>
<dbReference type="EMBL" id="CP069362">
    <property type="protein sequence ID" value="WGS64500.1"/>
    <property type="molecule type" value="Genomic_DNA"/>
</dbReference>
<organism evidence="1 2">
    <name type="scientific">Marinitoga aeolica</name>
    <dbReference type="NCBI Taxonomy" id="2809031"/>
    <lineage>
        <taxon>Bacteria</taxon>
        <taxon>Thermotogati</taxon>
        <taxon>Thermotogota</taxon>
        <taxon>Thermotogae</taxon>
        <taxon>Petrotogales</taxon>
        <taxon>Petrotogaceae</taxon>
        <taxon>Marinitoga</taxon>
    </lineage>
</organism>
<reference evidence="1 2" key="1">
    <citation type="submission" date="2021-02" db="EMBL/GenBank/DDBJ databases">
        <title>Characterization of Marinitoga sp. nov. str. BP5-C20A.</title>
        <authorList>
            <person name="Erauso G."/>
            <person name="Postec A."/>
        </authorList>
    </citation>
    <scope>NUCLEOTIDE SEQUENCE [LARGE SCALE GENOMIC DNA]</scope>
    <source>
        <strain evidence="1 2">BP5-C20A</strain>
    </source>
</reference>
<name>A0ABY8PPF4_9BACT</name>
<dbReference type="Proteomes" id="UP001232493">
    <property type="component" value="Chromosome"/>
</dbReference>
<evidence type="ECO:0000313" key="1">
    <source>
        <dbReference type="EMBL" id="WGS64500.1"/>
    </source>
</evidence>
<evidence type="ECO:0008006" key="3">
    <source>
        <dbReference type="Google" id="ProtNLM"/>
    </source>
</evidence>
<sequence>MKNKKIFLILIIIVLTLSSCFNFKKIDAIENNRGSITIEKINDEYIIKSNTKADSFEFTIKNIDKENIYIPPDFLKIIKNNDGLKIAISSPKLINPGTVLMKIKSKKPDIKHVEIYNRYVVSKNFDEDTMYDKGISFGLLGDFNFDGKVSISDFSSFTTFYGQERKDFYGNMKDFDLADIGPAENFAHKGIWNNVFDLAKPDGRISLADFSIFAANYDIDIFSPQSTIVVNSNTDPSTIADETEMNVVTGLIKIYNIYSEILNFISQNGDLINLLATENPSPTSLLKYVVNISDATETAVLNIIEDINDFSNLVGVVKDGYLYEDIKYEINNFDWDLDGNIENTSPLKFKVITHDGSDISIPFYDIFTLDGPPKSIEIDQTGGDAIFDYDMFLGNIDENYIPEFNDNDYLLVDEGTAAGMSVFSKILGIIGKALFIYDLSDPSINIKNAINNNEDLTQYIPELLLTLLQNPPPSDSQKILGSELQASIFGNMLKFKDFTKSIELINHIKNDLSSFHDLIKMLFEDKVMDYIVQPHDPTSGEKPPILKNDFEMSMNLLHETEKMANLINNPAEGVDIPLGYNEYFTLHPGVFFNNPEDFSDLNIFLPDISIISTFDSTNLLIELPDPTFKGLIEGLPATLTINLEEFGKKEYFIHQEDITVIGTSVTFKWYPSPDLNATITYEIIVDRNEDNVWNYIEGNIPSQDLLIFAKTSNTQITLQLDEGDYFWAVIGYADFGNGKIEKIYPENPYWFSVFLKNIYYYIDLINPLDETDFSETPTDITFSWQAFNSENGEDNPIDVDYYIFHLEKLDGTGIYIESEETINSTTIEIIEDGKYGWWVDGYYTDPETFETIEIHSNYYTFKAGNVVENAYFYPIEPYDFIPVSPGTTSIEIYFAWGTNNLQTERISNIFELYYKDEESDTWQSTTNTNIYWHDDYGNYEAEAFISGFVPNKSYEWKIRAYINDSDYIESPIWYFSIEEEIWLLNLHSIHPMDGEATTNNVKFTWGYDPDYTGNFELHVRPTNTWEETYDTLITPTDYSTDTDPITGEMTFNYTLTLPDGIYKWWVAIPQENTDNYEETEHRWLFVNETPFDILLDYPEPMAVFDYYTISFGWHKNWYYLNDTNITDLTFEVIDDENNIVYTEDYKNSDDWTTVTFNNPGVYFWRVKDNSGNIISDTFNFEIKDWWNPPEENEIGLYTPLNGEIILSNATYTNIDFSWSNVENIDGYSFNFIPANMFLDSVRGHIDEIDYTPNNFYSLELKNGIYLWNIRTYDYLNDVEYQSPIRSFNILNNQNIELDVIGPTNKERATPLDTISFVATSLSNSEITYYILIMNSWGEIYVIPNSFENDLIHPSGSPVELGMWELFNNKQFGDLYYYAIIANDGENMIISPVQSFYYDDTLYGNFVSFDKEQINLSQDSTFTIRTQGPDISNVNGLEIHLRIDPEIISIDSSSIILNSENSFIKSFMRHDDWNNEDYLEVIISLYSNNNLDLSNTDIAKFTISSTYTNIFTNINIIDAYVTFEENIAPVKLEVGNILNVTSE</sequence>
<accession>A0ABY8PPF4</accession>
<gene>
    <name evidence="1" type="ORF">JRV97_08985</name>
</gene>
<dbReference type="RefSeq" id="WP_280998196.1">
    <property type="nucleotide sequence ID" value="NZ_CP069362.1"/>
</dbReference>
<dbReference type="PROSITE" id="PS51257">
    <property type="entry name" value="PROKAR_LIPOPROTEIN"/>
    <property type="match status" value="1"/>
</dbReference>